<evidence type="ECO:0000259" key="2">
    <source>
        <dbReference type="Pfam" id="PF04773"/>
    </source>
</evidence>
<keyword evidence="1" id="KW-1133">Transmembrane helix</keyword>
<keyword evidence="5" id="KW-1185">Reference proteome</keyword>
<dbReference type="AlphaFoldDB" id="A0A5M4AVE2"/>
<dbReference type="InterPro" id="IPR032508">
    <property type="entry name" value="FecR_C"/>
</dbReference>
<evidence type="ECO:0000313" key="4">
    <source>
        <dbReference type="EMBL" id="GET31905.1"/>
    </source>
</evidence>
<dbReference type="InterPro" id="IPR012373">
    <property type="entry name" value="Ferrdict_sens_TM"/>
</dbReference>
<reference evidence="4 5" key="1">
    <citation type="submission" date="2019-10" db="EMBL/GenBank/DDBJ databases">
        <title>Prolixibacter strains distinguished by the presence of nitrate reductase genes were adept at nitrate-dependent anaerobic corrosion of metallic iron and carbon steel.</title>
        <authorList>
            <person name="Iino T."/>
            <person name="Shono N."/>
            <person name="Ito K."/>
            <person name="Nakamura R."/>
            <person name="Sueoka K."/>
            <person name="Harayama S."/>
            <person name="Ohkuma M."/>
        </authorList>
    </citation>
    <scope>NUCLEOTIDE SEQUENCE [LARGE SCALE GENOMIC DNA]</scope>
    <source>
        <strain evidence="4 5">JCM 13498</strain>
    </source>
</reference>
<comment type="caution">
    <text evidence="4">The sequence shown here is derived from an EMBL/GenBank/DDBJ whole genome shotgun (WGS) entry which is preliminary data.</text>
</comment>
<name>A0A5M4AVE2_9BACT</name>
<sequence length="333" mass="38398">MKSIINKYLSGISNNEEMRKLLDWLRKEGNKEEFRAEKTEWEDRTANERMPIDSQRNWNEIQSKILVQTQYHLNHTQKRVRYLSYAASILVIFTLAASGLFFYHYNQQPSPTTTTVKAAPGQIANVVLADSTEIWINSDSYIQYNSNFASTNRDIKLVGEAFFSVAKNKNLPLVVSGSKVHVKVLGTRFNVAAYPDDNIFSVALERGKVELFSPDTKDFNYNLSPDHVAIYNKQTNELNIKKANINLYSSWKDGLIQIYDLPLNEVVVKLTKRYNQKFKIDEALKALHYTFTIKNEPLSEVLHLMETITPIDAVQKGDIIELKYNKSKEKKME</sequence>
<evidence type="ECO:0000259" key="3">
    <source>
        <dbReference type="Pfam" id="PF16344"/>
    </source>
</evidence>
<gene>
    <name evidence="4" type="ORF">PbJCM13498_07680</name>
</gene>
<dbReference type="Gene3D" id="2.60.120.1440">
    <property type="match status" value="1"/>
</dbReference>
<evidence type="ECO:0000256" key="1">
    <source>
        <dbReference type="SAM" id="Phobius"/>
    </source>
</evidence>
<dbReference type="GO" id="GO:0016989">
    <property type="term" value="F:sigma factor antagonist activity"/>
    <property type="evidence" value="ECO:0007669"/>
    <property type="project" value="TreeGrafter"/>
</dbReference>
<evidence type="ECO:0000313" key="5">
    <source>
        <dbReference type="Proteomes" id="UP000391834"/>
    </source>
</evidence>
<keyword evidence="1" id="KW-0812">Transmembrane</keyword>
<feature type="domain" description="Protein FecR C-terminal" evidence="3">
    <location>
        <begin position="260"/>
        <end position="320"/>
    </location>
</feature>
<dbReference type="OrthoDB" id="676789at2"/>
<dbReference type="RefSeq" id="WP_025865208.1">
    <property type="nucleotide sequence ID" value="NZ_BLAX01000001.1"/>
</dbReference>
<keyword evidence="1" id="KW-0472">Membrane</keyword>
<protein>
    <submittedName>
        <fullName evidence="4">Anti-sigma factor</fullName>
    </submittedName>
</protein>
<dbReference type="Pfam" id="PF16344">
    <property type="entry name" value="FecR_C"/>
    <property type="match status" value="1"/>
</dbReference>
<dbReference type="EMBL" id="BLAX01000001">
    <property type="protein sequence ID" value="GET31905.1"/>
    <property type="molecule type" value="Genomic_DNA"/>
</dbReference>
<dbReference type="PIRSF" id="PIRSF018266">
    <property type="entry name" value="FecR"/>
    <property type="match status" value="1"/>
</dbReference>
<dbReference type="InterPro" id="IPR006860">
    <property type="entry name" value="FecR"/>
</dbReference>
<dbReference type="PANTHER" id="PTHR30273">
    <property type="entry name" value="PERIPLASMIC SIGNAL SENSOR AND SIGMA FACTOR ACTIVATOR FECR-RELATED"/>
    <property type="match status" value="1"/>
</dbReference>
<organism evidence="4 5">
    <name type="scientific">Prolixibacter bellariivorans</name>
    <dbReference type="NCBI Taxonomy" id="314319"/>
    <lineage>
        <taxon>Bacteria</taxon>
        <taxon>Pseudomonadati</taxon>
        <taxon>Bacteroidota</taxon>
        <taxon>Bacteroidia</taxon>
        <taxon>Marinilabiliales</taxon>
        <taxon>Prolixibacteraceae</taxon>
        <taxon>Prolixibacter</taxon>
    </lineage>
</organism>
<dbReference type="PANTHER" id="PTHR30273:SF2">
    <property type="entry name" value="PROTEIN FECR"/>
    <property type="match status" value="1"/>
</dbReference>
<accession>A0A5M4AVE2</accession>
<feature type="transmembrane region" description="Helical" evidence="1">
    <location>
        <begin position="82"/>
        <end position="105"/>
    </location>
</feature>
<dbReference type="Gene3D" id="3.55.50.30">
    <property type="match status" value="1"/>
</dbReference>
<dbReference type="Pfam" id="PF04773">
    <property type="entry name" value="FecR"/>
    <property type="match status" value="1"/>
</dbReference>
<dbReference type="Proteomes" id="UP000391834">
    <property type="component" value="Unassembled WGS sequence"/>
</dbReference>
<feature type="domain" description="FecR protein" evidence="2">
    <location>
        <begin position="115"/>
        <end position="210"/>
    </location>
</feature>
<proteinExistence type="predicted"/>